<dbReference type="InterPro" id="IPR013840">
    <property type="entry name" value="DNAligase_N"/>
</dbReference>
<dbReference type="InterPro" id="IPR010994">
    <property type="entry name" value="RuvA_2-like"/>
</dbReference>
<evidence type="ECO:0000256" key="15">
    <source>
        <dbReference type="RuleBase" id="RU000618"/>
    </source>
</evidence>
<feature type="binding site" evidence="14">
    <location>
        <begin position="83"/>
        <end position="84"/>
    </location>
    <ligand>
        <name>NAD(+)</name>
        <dbReference type="ChEBI" id="CHEBI:57540"/>
    </ligand>
</feature>
<dbReference type="GO" id="GO:0003677">
    <property type="term" value="F:DNA binding"/>
    <property type="evidence" value="ECO:0007669"/>
    <property type="project" value="InterPro"/>
</dbReference>
<keyword evidence="4 14" id="KW-0436">Ligase</keyword>
<protein>
    <recommendedName>
        <fullName evidence="3 14">DNA ligase</fullName>
        <ecNumber evidence="2 14">6.5.1.2</ecNumber>
    </recommendedName>
    <alternativeName>
        <fullName evidence="14">Polydeoxyribonucleotide synthase [NAD(+)]</fullName>
    </alternativeName>
</protein>
<dbReference type="Gene3D" id="3.40.50.10190">
    <property type="entry name" value="BRCT domain"/>
    <property type="match status" value="1"/>
</dbReference>
<dbReference type="NCBIfam" id="NF005932">
    <property type="entry name" value="PRK07956.1"/>
    <property type="match status" value="1"/>
</dbReference>
<evidence type="ECO:0000313" key="17">
    <source>
        <dbReference type="EMBL" id="AER66985.1"/>
    </source>
</evidence>
<dbReference type="PROSITE" id="PS50172">
    <property type="entry name" value="BRCT"/>
    <property type="match status" value="1"/>
</dbReference>
<dbReference type="Pfam" id="PF22745">
    <property type="entry name" value="Nlig-Ia"/>
    <property type="match status" value="1"/>
</dbReference>
<sequence>MDKELARKRIEELRKEIEKHDYLYYVLDQPEITDEEYDRLLLELKELEDAFPEFVSPESPTQRVGGIPREEFSKVSHEVPMLSLENAFSKEQLSQFFARAENILGTHIPSYCCEPKIDGLAVSLRYEDGVFVGGATRGDGLVGEDVSENLKTIRSIPLRLKIKVEGFLEVRGEVFMSKKSFQELNEAREEEGLPLFANPRNAASGSLRQLDPSVTAKRKLGFFAYQIVNPSTLGLKSQWETLQWLKEAGFLIQGEERKVTSLEDVWDYILKLQERRHQLSYVIDGAVIKIDDISLWEKAGRTAKAPRWAVAYKFPAEEKLTKVKDILISVGRTGALTPVAILEPVTISGSVVQRASLHNADEVQRKDVRIGDFVWVRKAGEVIPEVVRVEKTKRPEGTLPFRMPQVCPVCGSHTIRLPGEVVIRCPNRSCPAQILEGLKHFVSRAGMDIRGLGDKIIRKLVEEKIVSDFADLYHLDVHTLANLTLTGERNERKVGKKTAEAILKAIEASKKRPLRKLISALGIRYVGEKVAEELANHFGSMDALMKTDEETLSKVPGVGSKIASSIYAFFRDENNLKLIDRLKQAGVLMEEKSKEKVTTGPLTGNTFVFTGELKRAKRHEAEEIVKSLGGKASSSVSSKTTFVVVGENPGSKLQKAQSLGVKILTEEEFWNMVKENAPGGGL</sequence>
<dbReference type="InterPro" id="IPR001357">
    <property type="entry name" value="BRCT_dom"/>
</dbReference>
<dbReference type="Gene3D" id="1.10.287.610">
    <property type="entry name" value="Helix hairpin bin"/>
    <property type="match status" value="1"/>
</dbReference>
<dbReference type="CDD" id="cd00114">
    <property type="entry name" value="LIGANc"/>
    <property type="match status" value="1"/>
</dbReference>
<dbReference type="GO" id="GO:0046872">
    <property type="term" value="F:metal ion binding"/>
    <property type="evidence" value="ECO:0007669"/>
    <property type="project" value="UniProtKB-KW"/>
</dbReference>
<feature type="active site" description="N6-AMP-lysine intermediate" evidence="14">
    <location>
        <position position="116"/>
    </location>
</feature>
<reference evidence="18" key="1">
    <citation type="submission" date="2011-10" db="EMBL/GenBank/DDBJ databases">
        <title>The complete genome of chromosome of Thermovirga lienii DSM 17291.</title>
        <authorList>
            <consortium name="US DOE Joint Genome Institute (JGI-PGF)"/>
            <person name="Lucas S."/>
            <person name="Copeland A."/>
            <person name="Lapidus A."/>
            <person name="Glavina del Rio T."/>
            <person name="Dalin E."/>
            <person name="Tice H."/>
            <person name="Bruce D."/>
            <person name="Goodwin L."/>
            <person name="Pitluck S."/>
            <person name="Peters L."/>
            <person name="Mikhailova N."/>
            <person name="Saunders E."/>
            <person name="Kyrpides N."/>
            <person name="Mavromatis K."/>
            <person name="Ivanova N."/>
            <person name="Last F.I."/>
            <person name="Brettin T."/>
            <person name="Detter J.C."/>
            <person name="Han C."/>
            <person name="Larimer F."/>
            <person name="Land M."/>
            <person name="Hauser L."/>
            <person name="Markowitz V."/>
            <person name="Cheng J.-F."/>
            <person name="Hugenholtz P."/>
            <person name="Woyke T."/>
            <person name="Wu D."/>
            <person name="Spring S."/>
            <person name="Schroeder M."/>
            <person name="Brambilla E.-M."/>
            <person name="Klenk H.-P."/>
            <person name="Eisen J.A."/>
        </authorList>
    </citation>
    <scope>NUCLEOTIDE SEQUENCE [LARGE SCALE GENOMIC DNA]</scope>
    <source>
        <strain evidence="18">ATCC BAA-1197 / DSM 17291 / Cas60314</strain>
    </source>
</reference>
<keyword evidence="14" id="KW-0464">Manganese</keyword>
<dbReference type="NCBIfam" id="TIGR00575">
    <property type="entry name" value="dnlj"/>
    <property type="match status" value="1"/>
</dbReference>
<dbReference type="GO" id="GO:0005829">
    <property type="term" value="C:cytosol"/>
    <property type="evidence" value="ECO:0007669"/>
    <property type="project" value="TreeGrafter"/>
</dbReference>
<dbReference type="InterPro" id="IPR013839">
    <property type="entry name" value="DNAligase_adenylation"/>
</dbReference>
<dbReference type="Pfam" id="PF03119">
    <property type="entry name" value="DNA_ligase_ZBD"/>
    <property type="match status" value="1"/>
</dbReference>
<evidence type="ECO:0000256" key="9">
    <source>
        <dbReference type="ARBA" id="ARBA00022842"/>
    </source>
</evidence>
<proteinExistence type="inferred from homology"/>
<feature type="binding site" evidence="14">
    <location>
        <position position="425"/>
    </location>
    <ligand>
        <name>Zn(2+)</name>
        <dbReference type="ChEBI" id="CHEBI:29105"/>
    </ligand>
</feature>
<dbReference type="InterPro" id="IPR018239">
    <property type="entry name" value="DNA_ligase_AS"/>
</dbReference>
<dbReference type="HAMAP" id="MF_01588">
    <property type="entry name" value="DNA_ligase_A"/>
    <property type="match status" value="1"/>
</dbReference>
<dbReference type="GO" id="GO:0006260">
    <property type="term" value="P:DNA replication"/>
    <property type="evidence" value="ECO:0007669"/>
    <property type="project" value="UniProtKB-KW"/>
</dbReference>
<dbReference type="HOGENOM" id="CLU_007764_2_1_0"/>
<feature type="binding site" evidence="14">
    <location>
        <position position="313"/>
    </location>
    <ligand>
        <name>NAD(+)</name>
        <dbReference type="ChEBI" id="CHEBI:57540"/>
    </ligand>
</feature>
<evidence type="ECO:0000256" key="14">
    <source>
        <dbReference type="HAMAP-Rule" id="MF_01588"/>
    </source>
</evidence>
<dbReference type="FunFam" id="3.30.470.30:FF:000001">
    <property type="entry name" value="DNA ligase"/>
    <property type="match status" value="1"/>
</dbReference>
<evidence type="ECO:0000259" key="16">
    <source>
        <dbReference type="PROSITE" id="PS50172"/>
    </source>
</evidence>
<dbReference type="Gene3D" id="3.30.470.30">
    <property type="entry name" value="DNA ligase/mRNA capping enzyme"/>
    <property type="match status" value="1"/>
</dbReference>
<dbReference type="KEGG" id="tli:Tlie_1254"/>
<evidence type="ECO:0000256" key="2">
    <source>
        <dbReference type="ARBA" id="ARBA00012722"/>
    </source>
</evidence>
<dbReference type="Gene3D" id="6.20.10.30">
    <property type="match status" value="1"/>
</dbReference>
<dbReference type="SMART" id="SM00532">
    <property type="entry name" value="LIGANc"/>
    <property type="match status" value="1"/>
</dbReference>
<dbReference type="FunFam" id="1.10.287.610:FF:000002">
    <property type="entry name" value="DNA ligase"/>
    <property type="match status" value="1"/>
</dbReference>
<comment type="similarity">
    <text evidence="13 14">Belongs to the NAD-dependent DNA ligase family. LigA subfamily.</text>
</comment>
<keyword evidence="10 14" id="KW-0520">NAD</keyword>
<feature type="binding site" evidence="14">
    <location>
        <begin position="34"/>
        <end position="38"/>
    </location>
    <ligand>
        <name>NAD(+)</name>
        <dbReference type="ChEBI" id="CHEBI:57540"/>
    </ligand>
</feature>
<dbReference type="Proteomes" id="UP000005868">
    <property type="component" value="Chromosome"/>
</dbReference>
<evidence type="ECO:0000256" key="7">
    <source>
        <dbReference type="ARBA" id="ARBA00022763"/>
    </source>
</evidence>
<dbReference type="SUPFAM" id="SSF47781">
    <property type="entry name" value="RuvA domain 2-like"/>
    <property type="match status" value="1"/>
</dbReference>
<dbReference type="InterPro" id="IPR003583">
    <property type="entry name" value="Hlx-hairpin-Hlx_DNA-bd_motif"/>
</dbReference>
<keyword evidence="6 14" id="KW-0479">Metal-binding</keyword>
<gene>
    <name evidence="14" type="primary">ligA</name>
    <name evidence="17" type="ordered locus">Tlie_1254</name>
</gene>
<dbReference type="PROSITE" id="PS01055">
    <property type="entry name" value="DNA_LIGASE_N1"/>
    <property type="match status" value="1"/>
</dbReference>
<dbReference type="GO" id="GO:0003911">
    <property type="term" value="F:DNA ligase (NAD+) activity"/>
    <property type="evidence" value="ECO:0007669"/>
    <property type="project" value="UniProtKB-UniRule"/>
</dbReference>
<evidence type="ECO:0000256" key="6">
    <source>
        <dbReference type="ARBA" id="ARBA00022723"/>
    </source>
</evidence>
<dbReference type="STRING" id="580340.Tlie_1254"/>
<keyword evidence="8 14" id="KW-0862">Zinc</keyword>
<comment type="catalytic activity">
    <reaction evidence="12 14 15">
        <text>NAD(+) + (deoxyribonucleotide)n-3'-hydroxyl + 5'-phospho-(deoxyribonucleotide)m = (deoxyribonucleotide)n+m + AMP + beta-nicotinamide D-nucleotide.</text>
        <dbReference type="EC" id="6.5.1.2"/>
    </reaction>
</comment>
<dbReference type="SMART" id="SM00278">
    <property type="entry name" value="HhH1"/>
    <property type="match status" value="3"/>
</dbReference>
<dbReference type="OrthoDB" id="9759736at2"/>
<dbReference type="InterPro" id="IPR001679">
    <property type="entry name" value="DNA_ligase"/>
</dbReference>
<comment type="function">
    <text evidence="1 14">DNA ligase that catalyzes the formation of phosphodiester linkages between 5'-phosphoryl and 3'-hydroxyl groups in double-stranded DNA using NAD as a coenzyme and as the energy source for the reaction. It is essential for DNA replication and repair of damaged DNA.</text>
</comment>
<dbReference type="GO" id="GO:0006281">
    <property type="term" value="P:DNA repair"/>
    <property type="evidence" value="ECO:0007669"/>
    <property type="project" value="UniProtKB-KW"/>
</dbReference>
<dbReference type="eggNOG" id="COG0272">
    <property type="taxonomic scope" value="Bacteria"/>
</dbReference>
<dbReference type="Pfam" id="PF00533">
    <property type="entry name" value="BRCT"/>
    <property type="match status" value="1"/>
</dbReference>
<evidence type="ECO:0000313" key="18">
    <source>
        <dbReference type="Proteomes" id="UP000005868"/>
    </source>
</evidence>
<dbReference type="InterPro" id="IPR012340">
    <property type="entry name" value="NA-bd_OB-fold"/>
</dbReference>
<dbReference type="InterPro" id="IPR041663">
    <property type="entry name" value="DisA/LigA_HHH"/>
</dbReference>
<evidence type="ECO:0000256" key="4">
    <source>
        <dbReference type="ARBA" id="ARBA00022598"/>
    </source>
</evidence>
<dbReference type="Pfam" id="PF12826">
    <property type="entry name" value="HHH_2"/>
    <property type="match status" value="1"/>
</dbReference>
<evidence type="ECO:0000256" key="13">
    <source>
        <dbReference type="ARBA" id="ARBA00060881"/>
    </source>
</evidence>
<keyword evidence="18" id="KW-1185">Reference proteome</keyword>
<dbReference type="SMART" id="SM00292">
    <property type="entry name" value="BRCT"/>
    <property type="match status" value="1"/>
</dbReference>
<feature type="binding site" evidence="14">
    <location>
        <position position="114"/>
    </location>
    <ligand>
        <name>NAD(+)</name>
        <dbReference type="ChEBI" id="CHEBI:57540"/>
    </ligand>
</feature>
<evidence type="ECO:0000256" key="10">
    <source>
        <dbReference type="ARBA" id="ARBA00023027"/>
    </source>
</evidence>
<feature type="binding site" evidence="14">
    <location>
        <position position="289"/>
    </location>
    <ligand>
        <name>NAD(+)</name>
        <dbReference type="ChEBI" id="CHEBI:57540"/>
    </ligand>
</feature>
<evidence type="ECO:0000256" key="3">
    <source>
        <dbReference type="ARBA" id="ARBA00013308"/>
    </source>
</evidence>
<dbReference type="FunFam" id="1.10.150.20:FF:000006">
    <property type="entry name" value="DNA ligase"/>
    <property type="match status" value="1"/>
</dbReference>
<keyword evidence="9 14" id="KW-0460">Magnesium</keyword>
<evidence type="ECO:0000256" key="8">
    <source>
        <dbReference type="ARBA" id="ARBA00022833"/>
    </source>
</evidence>
<feature type="binding site" evidence="14">
    <location>
        <position position="410"/>
    </location>
    <ligand>
        <name>Zn(2+)</name>
        <dbReference type="ChEBI" id="CHEBI:29105"/>
    </ligand>
</feature>
<dbReference type="FunFam" id="1.10.150.20:FF:000007">
    <property type="entry name" value="DNA ligase"/>
    <property type="match status" value="1"/>
</dbReference>
<dbReference type="PIRSF" id="PIRSF001604">
    <property type="entry name" value="LigA"/>
    <property type="match status" value="1"/>
</dbReference>
<accession>G7V5S5</accession>
<dbReference type="InterPro" id="IPR004150">
    <property type="entry name" value="NAD_DNA_ligase_OB"/>
</dbReference>
<dbReference type="PANTHER" id="PTHR23389:SF9">
    <property type="entry name" value="DNA LIGASE"/>
    <property type="match status" value="1"/>
</dbReference>
<dbReference type="Gene3D" id="1.10.150.20">
    <property type="entry name" value="5' to 3' exonuclease, C-terminal subdomain"/>
    <property type="match status" value="2"/>
</dbReference>
<dbReference type="InterPro" id="IPR033136">
    <property type="entry name" value="DNA_ligase_CS"/>
</dbReference>
<dbReference type="InterPro" id="IPR004149">
    <property type="entry name" value="Znf_DNAligase_C4"/>
</dbReference>
<evidence type="ECO:0000256" key="1">
    <source>
        <dbReference type="ARBA" id="ARBA00004067"/>
    </source>
</evidence>
<keyword evidence="7 14" id="KW-0227">DNA damage</keyword>
<keyword evidence="11 14" id="KW-0234">DNA repair</keyword>
<dbReference type="SUPFAM" id="SSF56091">
    <property type="entry name" value="DNA ligase/mRNA capping enzyme, catalytic domain"/>
    <property type="match status" value="1"/>
</dbReference>
<dbReference type="SUPFAM" id="SSF50249">
    <property type="entry name" value="Nucleic acid-binding proteins"/>
    <property type="match status" value="1"/>
</dbReference>
<feature type="binding site" evidence="14">
    <location>
        <position position="137"/>
    </location>
    <ligand>
        <name>NAD(+)</name>
        <dbReference type="ChEBI" id="CHEBI:57540"/>
    </ligand>
</feature>
<feature type="binding site" evidence="14">
    <location>
        <position position="173"/>
    </location>
    <ligand>
        <name>NAD(+)</name>
        <dbReference type="ChEBI" id="CHEBI:57540"/>
    </ligand>
</feature>
<feature type="binding site" evidence="14">
    <location>
        <position position="430"/>
    </location>
    <ligand>
        <name>Zn(2+)</name>
        <dbReference type="ChEBI" id="CHEBI:29105"/>
    </ligand>
</feature>
<name>G7V5S5_THELD</name>
<dbReference type="Pfam" id="PF14520">
    <property type="entry name" value="HHH_5"/>
    <property type="match status" value="1"/>
</dbReference>
<feature type="binding site" evidence="14">
    <location>
        <position position="407"/>
    </location>
    <ligand>
        <name>Zn(2+)</name>
        <dbReference type="ChEBI" id="CHEBI:29105"/>
    </ligand>
</feature>
<dbReference type="EMBL" id="CP003096">
    <property type="protein sequence ID" value="AER66985.1"/>
    <property type="molecule type" value="Genomic_DNA"/>
</dbReference>
<dbReference type="AlphaFoldDB" id="G7V5S5"/>
<organism evidence="17 18">
    <name type="scientific">Thermovirga lienii (strain ATCC BAA-1197 / DSM 17291 / Cas60314)</name>
    <dbReference type="NCBI Taxonomy" id="580340"/>
    <lineage>
        <taxon>Bacteria</taxon>
        <taxon>Thermotogati</taxon>
        <taxon>Synergistota</taxon>
        <taxon>Synergistia</taxon>
        <taxon>Synergistales</taxon>
        <taxon>Thermovirgaceae</taxon>
        <taxon>Thermovirga</taxon>
    </lineage>
</organism>
<dbReference type="SUPFAM" id="SSF52113">
    <property type="entry name" value="BRCT domain"/>
    <property type="match status" value="1"/>
</dbReference>
<feature type="domain" description="BRCT" evidence="16">
    <location>
        <begin position="597"/>
        <end position="670"/>
    </location>
</feature>
<comment type="cofactor">
    <cofactor evidence="14">
        <name>Mg(2+)</name>
        <dbReference type="ChEBI" id="CHEBI:18420"/>
    </cofactor>
    <cofactor evidence="14">
        <name>Mn(2+)</name>
        <dbReference type="ChEBI" id="CHEBI:29035"/>
    </cofactor>
</comment>
<evidence type="ECO:0000256" key="12">
    <source>
        <dbReference type="ARBA" id="ARBA00034005"/>
    </source>
</evidence>
<dbReference type="Pfam" id="PF03120">
    <property type="entry name" value="OB_DNA_ligase"/>
    <property type="match status" value="1"/>
</dbReference>
<dbReference type="PROSITE" id="PS01056">
    <property type="entry name" value="DNA_LIGASE_N2"/>
    <property type="match status" value="1"/>
</dbReference>
<dbReference type="FunFam" id="2.40.50.140:FF:000012">
    <property type="entry name" value="DNA ligase"/>
    <property type="match status" value="1"/>
</dbReference>
<dbReference type="Gene3D" id="2.40.50.140">
    <property type="entry name" value="Nucleic acid-binding proteins"/>
    <property type="match status" value="1"/>
</dbReference>
<dbReference type="PANTHER" id="PTHR23389">
    <property type="entry name" value="CHROMOSOME TRANSMISSION FIDELITY FACTOR 18"/>
    <property type="match status" value="1"/>
</dbReference>
<evidence type="ECO:0000256" key="5">
    <source>
        <dbReference type="ARBA" id="ARBA00022705"/>
    </source>
</evidence>
<dbReference type="InterPro" id="IPR036420">
    <property type="entry name" value="BRCT_dom_sf"/>
</dbReference>
<dbReference type="EC" id="6.5.1.2" evidence="2 14"/>
<dbReference type="Pfam" id="PF01653">
    <property type="entry name" value="DNA_ligase_aden"/>
    <property type="match status" value="1"/>
</dbReference>
<evidence type="ECO:0000256" key="11">
    <source>
        <dbReference type="ARBA" id="ARBA00023204"/>
    </source>
</evidence>
<reference evidence="17 18" key="2">
    <citation type="journal article" date="2012" name="Stand. Genomic Sci.">
        <title>Genome sequence of the moderately thermophilic, amino-acid-degrading and sulfur-reducing bacterium Thermovirga lienii type strain (Cas60314(T)).</title>
        <authorList>
            <person name="Goker M."/>
            <person name="Saunders E."/>
            <person name="Lapidus A."/>
            <person name="Nolan M."/>
            <person name="Lucas S."/>
            <person name="Hammon N."/>
            <person name="Deshpande S."/>
            <person name="Cheng J.F."/>
            <person name="Han C."/>
            <person name="Tapia R."/>
            <person name="Goodwin L.A."/>
            <person name="Pitluck S."/>
            <person name="Liolios K."/>
            <person name="Mavromatis K."/>
            <person name="Pagani I."/>
            <person name="Ivanova N."/>
            <person name="Mikhailova N."/>
            <person name="Pati A."/>
            <person name="Chen A."/>
            <person name="Palaniappan K."/>
            <person name="Land M."/>
            <person name="Chang Y.J."/>
            <person name="Jeffries C.D."/>
            <person name="Brambilla E.M."/>
            <person name="Rohde M."/>
            <person name="Spring S."/>
            <person name="Detter J.C."/>
            <person name="Woyke T."/>
            <person name="Bristow J."/>
            <person name="Eisen J.A."/>
            <person name="Markowitz V."/>
            <person name="Hugenholtz P."/>
            <person name="Kyrpides N.C."/>
            <person name="Klenk H.P."/>
        </authorList>
    </citation>
    <scope>NUCLEOTIDE SEQUENCE [LARGE SCALE GENOMIC DNA]</scope>
    <source>
        <strain evidence="18">ATCC BAA-1197 / DSM 17291 / Cas60314</strain>
    </source>
</reference>
<dbReference type="CDD" id="cd17748">
    <property type="entry name" value="BRCT_DNA_ligase_like"/>
    <property type="match status" value="1"/>
</dbReference>
<keyword evidence="5 14" id="KW-0235">DNA replication</keyword>